<dbReference type="GeneID" id="90542694"/>
<dbReference type="AlphaFoldDB" id="A0AAX4JFU1"/>
<dbReference type="GO" id="GO:0009166">
    <property type="term" value="P:nucleotide catabolic process"/>
    <property type="evidence" value="ECO:0007669"/>
    <property type="project" value="TreeGrafter"/>
</dbReference>
<evidence type="ECO:0000313" key="1">
    <source>
        <dbReference type="EMBL" id="WUR04850.1"/>
    </source>
</evidence>
<dbReference type="Pfam" id="PF00702">
    <property type="entry name" value="Hydrolase"/>
    <property type="match status" value="1"/>
</dbReference>
<dbReference type="InterPro" id="IPR036412">
    <property type="entry name" value="HAD-like_sf"/>
</dbReference>
<dbReference type="Proteomes" id="UP001334084">
    <property type="component" value="Chromosome 11"/>
</dbReference>
<dbReference type="SUPFAM" id="SSF56784">
    <property type="entry name" value="HAD-like"/>
    <property type="match status" value="1"/>
</dbReference>
<dbReference type="NCBIfam" id="TIGR01509">
    <property type="entry name" value="HAD-SF-IA-v3"/>
    <property type="match status" value="1"/>
</dbReference>
<dbReference type="InterPro" id="IPR023214">
    <property type="entry name" value="HAD_sf"/>
</dbReference>
<proteinExistence type="predicted"/>
<keyword evidence="2" id="KW-1185">Reference proteome</keyword>
<dbReference type="Gene3D" id="3.40.50.1000">
    <property type="entry name" value="HAD superfamily/HAD-like"/>
    <property type="match status" value="1"/>
</dbReference>
<dbReference type="InterPro" id="IPR052791">
    <property type="entry name" value="SSM1_domain"/>
</dbReference>
<name>A0AAX4JFU1_9MICR</name>
<dbReference type="RefSeq" id="XP_065330995.1">
    <property type="nucleotide sequence ID" value="XM_065474923.1"/>
</dbReference>
<dbReference type="PANTHER" id="PTHR47438:SF1">
    <property type="entry name" value="PHOSPHATE METABOLISM PROTEIN 8-RELATED"/>
    <property type="match status" value="1"/>
</dbReference>
<dbReference type="SFLD" id="SFLDS00003">
    <property type="entry name" value="Haloacid_Dehalogenase"/>
    <property type="match status" value="1"/>
</dbReference>
<sequence>MSTNLINNFISMNTENLEKHSINPVNDDYIFLFDIDDTLYKRSEKMKMVEKQKFKEAYNHFKLQKPDVPEWEKFLDEKILYAESFRIHFNKTCLEVEKIRACDYKKFITEDKELKNYLKNFQYRSWCFTNGLRCRAEPILEGLNLSDVFEGVICMDDNFSSGSVRGKPQEEMYKFVEDLLKIKNKNKVFFFDDSLDNIETGRKMGWNCYLIDKEDNLLDKLKIIVSEIQSDMER</sequence>
<reference evidence="1" key="1">
    <citation type="journal article" date="2024" name="BMC Genomics">
        <title>Functional annotation of a divergent genome using sequence and structure-based similarity.</title>
        <authorList>
            <person name="Svedberg D."/>
            <person name="Winiger R.R."/>
            <person name="Berg A."/>
            <person name="Sharma H."/>
            <person name="Tellgren-Roth C."/>
            <person name="Debrunner-Vossbrinck B.A."/>
            <person name="Vossbrinck C.R."/>
            <person name="Barandun J."/>
        </authorList>
    </citation>
    <scope>NUCLEOTIDE SEQUENCE</scope>
    <source>
        <strain evidence="1">Illinois isolate</strain>
    </source>
</reference>
<dbReference type="GO" id="GO:0008252">
    <property type="term" value="F:nucleotidase activity"/>
    <property type="evidence" value="ECO:0007669"/>
    <property type="project" value="TreeGrafter"/>
</dbReference>
<dbReference type="SFLD" id="SFLDG01129">
    <property type="entry name" value="C1.5:_HAD__Beta-PGM__Phosphata"/>
    <property type="match status" value="1"/>
</dbReference>
<accession>A0AAX4JFU1</accession>
<protein>
    <submittedName>
        <fullName evidence="1">Haloacid dehalogenase-like hydrolase</fullName>
    </submittedName>
</protein>
<dbReference type="KEGG" id="vnx:VNE69_11020"/>
<dbReference type="EMBL" id="CP142736">
    <property type="protein sequence ID" value="WUR04850.1"/>
    <property type="molecule type" value="Genomic_DNA"/>
</dbReference>
<organism evidence="1 2">
    <name type="scientific">Vairimorpha necatrix</name>
    <dbReference type="NCBI Taxonomy" id="6039"/>
    <lineage>
        <taxon>Eukaryota</taxon>
        <taxon>Fungi</taxon>
        <taxon>Fungi incertae sedis</taxon>
        <taxon>Microsporidia</taxon>
        <taxon>Nosematidae</taxon>
        <taxon>Vairimorpha</taxon>
    </lineage>
</organism>
<gene>
    <name evidence="1" type="ORF">VNE69_11020</name>
</gene>
<dbReference type="InterPro" id="IPR006439">
    <property type="entry name" value="HAD-SF_hydro_IA"/>
</dbReference>
<dbReference type="GO" id="GO:0006206">
    <property type="term" value="P:pyrimidine nucleobase metabolic process"/>
    <property type="evidence" value="ECO:0007669"/>
    <property type="project" value="TreeGrafter"/>
</dbReference>
<evidence type="ECO:0000313" key="2">
    <source>
        <dbReference type="Proteomes" id="UP001334084"/>
    </source>
</evidence>
<keyword evidence="1" id="KW-0378">Hydrolase</keyword>
<dbReference type="PANTHER" id="PTHR47438">
    <property type="entry name" value="PHOSPHATE METABOLISM PROTEIN 8-RELATED"/>
    <property type="match status" value="1"/>
</dbReference>